<evidence type="ECO:0000313" key="1">
    <source>
        <dbReference type="EMBL" id="KAA5413758.1"/>
    </source>
</evidence>
<gene>
    <name evidence="1" type="ORF">F2Y87_25225</name>
</gene>
<dbReference type="Proteomes" id="UP000482653">
    <property type="component" value="Unassembled WGS sequence"/>
</dbReference>
<accession>A0A6L3JU73</accession>
<name>A0A6L3JU73_9BACE</name>
<sequence>MKHEKIRNPLCLKNTLVIIFISFTTINCESNKDILVNNDWFNVATIVSMVDIPVPELSEEEATLIDSISGMKEFIEYHEYCDKLRRKMIPYISKLTQEELNELAQKGTDSTYISDFTFKMKSQLDIEKEFEAAGKARKNFEKRIEAIKFTPSERIALIIMLCK</sequence>
<protein>
    <submittedName>
        <fullName evidence="1">Uncharacterized protein</fullName>
    </submittedName>
</protein>
<evidence type="ECO:0000313" key="2">
    <source>
        <dbReference type="Proteomes" id="UP000482653"/>
    </source>
</evidence>
<dbReference type="EMBL" id="VVYX01000045">
    <property type="protein sequence ID" value="KAA5413758.1"/>
    <property type="molecule type" value="Genomic_DNA"/>
</dbReference>
<proteinExistence type="predicted"/>
<dbReference type="AlphaFoldDB" id="A0A6L3JU73"/>
<organism evidence="1 2">
    <name type="scientific">Bacteroides cellulosilyticus</name>
    <dbReference type="NCBI Taxonomy" id="246787"/>
    <lineage>
        <taxon>Bacteria</taxon>
        <taxon>Pseudomonadati</taxon>
        <taxon>Bacteroidota</taxon>
        <taxon>Bacteroidia</taxon>
        <taxon>Bacteroidales</taxon>
        <taxon>Bacteroidaceae</taxon>
        <taxon>Bacteroides</taxon>
    </lineage>
</organism>
<dbReference type="RefSeq" id="WP_149948158.1">
    <property type="nucleotide sequence ID" value="NZ_JBBNMF010000011.1"/>
</dbReference>
<comment type="caution">
    <text evidence="1">The sequence shown here is derived from an EMBL/GenBank/DDBJ whole genome shotgun (WGS) entry which is preliminary data.</text>
</comment>
<reference evidence="1 2" key="1">
    <citation type="journal article" date="2019" name="Nat. Med.">
        <title>A library of human gut bacterial isolates paired with longitudinal multiomics data enables mechanistic microbiome research.</title>
        <authorList>
            <person name="Poyet M."/>
            <person name="Groussin M."/>
            <person name="Gibbons S.M."/>
            <person name="Avila-Pacheco J."/>
            <person name="Jiang X."/>
            <person name="Kearney S.M."/>
            <person name="Perrotta A.R."/>
            <person name="Berdy B."/>
            <person name="Zhao S."/>
            <person name="Lieberman T.D."/>
            <person name="Swanson P.K."/>
            <person name="Smith M."/>
            <person name="Roesemann S."/>
            <person name="Alexander J.E."/>
            <person name="Rich S.A."/>
            <person name="Livny J."/>
            <person name="Vlamakis H."/>
            <person name="Clish C."/>
            <person name="Bullock K."/>
            <person name="Deik A."/>
            <person name="Scott J."/>
            <person name="Pierce K.A."/>
            <person name="Xavier R.J."/>
            <person name="Alm E.J."/>
        </authorList>
    </citation>
    <scope>NUCLEOTIDE SEQUENCE [LARGE SCALE GENOMIC DNA]</scope>
    <source>
        <strain evidence="1 2">BIOML-A8</strain>
    </source>
</reference>